<dbReference type="Proteomes" id="UP000321089">
    <property type="component" value="Unassembled WGS sequence"/>
</dbReference>
<accession>A0A512TSC2</accession>
<name>A0A512TSC2_CLOBU</name>
<dbReference type="Pfam" id="PF05598">
    <property type="entry name" value="DUF772"/>
    <property type="match status" value="1"/>
</dbReference>
<evidence type="ECO:0000259" key="1">
    <source>
        <dbReference type="Pfam" id="PF05598"/>
    </source>
</evidence>
<dbReference type="RefSeq" id="WP_341273925.1">
    <property type="nucleotide sequence ID" value="NZ_BKBC01000084.1"/>
</dbReference>
<dbReference type="InterPro" id="IPR008490">
    <property type="entry name" value="Transposase_InsH_N"/>
</dbReference>
<proteinExistence type="predicted"/>
<comment type="caution">
    <text evidence="2">The sequence shown here is derived from an EMBL/GenBank/DDBJ whole genome shotgun (WGS) entry which is preliminary data.</text>
</comment>
<dbReference type="PANTHER" id="PTHR33408">
    <property type="entry name" value="TRANSPOSASE"/>
    <property type="match status" value="1"/>
</dbReference>
<reference evidence="2 3" key="1">
    <citation type="submission" date="2019-07" db="EMBL/GenBank/DDBJ databases">
        <title>Whole genome shotgun sequence of Clostridium butyricum NBRC 3858.</title>
        <authorList>
            <person name="Hosoyama A."/>
            <person name="Uohara A."/>
            <person name="Ohji S."/>
            <person name="Ichikawa N."/>
        </authorList>
    </citation>
    <scope>NUCLEOTIDE SEQUENCE [LARGE SCALE GENOMIC DNA]</scope>
    <source>
        <strain evidence="2 3">NBRC 3858</strain>
    </source>
</reference>
<dbReference type="AlphaFoldDB" id="A0A512TSC2"/>
<sequence length="89" mass="10164">MNYIGTICELFCSSSLKLTTKANINSVLENLMPENDSVRLLSHVLEGLDYRKLYKAYSSVGRKSAVEPKIMFKIISYSYSQNIYSSRKI</sequence>
<evidence type="ECO:0000313" key="3">
    <source>
        <dbReference type="Proteomes" id="UP000321089"/>
    </source>
</evidence>
<dbReference type="EMBL" id="BKBC01000084">
    <property type="protein sequence ID" value="GEQ23180.1"/>
    <property type="molecule type" value="Genomic_DNA"/>
</dbReference>
<protein>
    <recommendedName>
        <fullName evidence="1">Transposase InsH N-terminal domain-containing protein</fullName>
    </recommendedName>
</protein>
<evidence type="ECO:0000313" key="2">
    <source>
        <dbReference type="EMBL" id="GEQ23180.1"/>
    </source>
</evidence>
<dbReference type="PANTHER" id="PTHR33408:SF2">
    <property type="entry name" value="TRANSPOSASE DDE DOMAIN-CONTAINING PROTEIN"/>
    <property type="match status" value="1"/>
</dbReference>
<gene>
    <name evidence="2" type="ORF">CBU02nite_36860</name>
</gene>
<feature type="domain" description="Transposase InsH N-terminal" evidence="1">
    <location>
        <begin position="27"/>
        <end position="89"/>
    </location>
</feature>
<organism evidence="2 3">
    <name type="scientific">Clostridium butyricum</name>
    <dbReference type="NCBI Taxonomy" id="1492"/>
    <lineage>
        <taxon>Bacteria</taxon>
        <taxon>Bacillati</taxon>
        <taxon>Bacillota</taxon>
        <taxon>Clostridia</taxon>
        <taxon>Eubacteriales</taxon>
        <taxon>Clostridiaceae</taxon>
        <taxon>Clostridium</taxon>
    </lineage>
</organism>